<evidence type="ECO:0000313" key="1">
    <source>
        <dbReference type="EMBL" id="NMH95860.1"/>
    </source>
</evidence>
<dbReference type="RefSeq" id="WP_169379227.1">
    <property type="nucleotide sequence ID" value="NZ_JAAXLA010000001.1"/>
</dbReference>
<dbReference type="SUPFAM" id="SSF53850">
    <property type="entry name" value="Periplasmic binding protein-like II"/>
    <property type="match status" value="1"/>
</dbReference>
<protein>
    <submittedName>
        <fullName evidence="1">TAXI family TRAP transporter solute-binding subunit</fullName>
    </submittedName>
</protein>
<comment type="caution">
    <text evidence="1">The sequence shown here is derived from an EMBL/GenBank/DDBJ whole genome shotgun (WGS) entry which is preliminary data.</text>
</comment>
<name>A0ABX1S2S9_9PSEU</name>
<gene>
    <name evidence="1" type="ORF">HF526_00740</name>
</gene>
<dbReference type="NCBIfam" id="TIGR02122">
    <property type="entry name" value="TRAP_TAXI"/>
    <property type="match status" value="1"/>
</dbReference>
<dbReference type="EMBL" id="JAAXLA010000001">
    <property type="protein sequence ID" value="NMH95860.1"/>
    <property type="molecule type" value="Genomic_DNA"/>
</dbReference>
<proteinExistence type="predicted"/>
<dbReference type="InterPro" id="IPR011852">
    <property type="entry name" value="TRAP_TAXI"/>
</dbReference>
<dbReference type="Proteomes" id="UP000820669">
    <property type="component" value="Unassembled WGS sequence"/>
</dbReference>
<accession>A0ABX1S2S9</accession>
<dbReference type="PANTHER" id="PTHR42941">
    <property type="entry name" value="SLL1037 PROTEIN"/>
    <property type="match status" value="1"/>
</dbReference>
<keyword evidence="2" id="KW-1185">Reference proteome</keyword>
<sequence length="328" mass="33828">MGAPDRATLNRRQALRALGVAGLAAGLTGPLAGCSSPFTDLRLTIATGGTQGVYYALGGALADAWQQHLGLAARPAVLATAGSVQNLTLLSSGQADVVFSQVDTGADLLEATPQGDPRSPRALARIYDDVVHVVVRGSSRFQRLADLRGARVSVGAPNSGVTVIAQRLLTVAGLVTGRDLQPAQLGINESVAAMQAGTIDAFFWSGGLPTAGVSELAATMPIRLLDLSDVLKPMRAEFPVYSSGTVPAASYGIPNPISTLLVRNFLLVRAAMSDDLADALVAALFAEQPRLAAASAAALTIDSRAAIGTQPIPLHPGAERFYRSTKAL</sequence>
<dbReference type="Gene3D" id="3.40.190.10">
    <property type="entry name" value="Periplasmic binding protein-like II"/>
    <property type="match status" value="2"/>
</dbReference>
<dbReference type="PANTHER" id="PTHR42941:SF1">
    <property type="entry name" value="SLL1037 PROTEIN"/>
    <property type="match status" value="1"/>
</dbReference>
<dbReference type="PROSITE" id="PS51318">
    <property type="entry name" value="TAT"/>
    <property type="match status" value="1"/>
</dbReference>
<organism evidence="1 2">
    <name type="scientific">Pseudonocardia acidicola</name>
    <dbReference type="NCBI Taxonomy" id="2724939"/>
    <lineage>
        <taxon>Bacteria</taxon>
        <taxon>Bacillati</taxon>
        <taxon>Actinomycetota</taxon>
        <taxon>Actinomycetes</taxon>
        <taxon>Pseudonocardiales</taxon>
        <taxon>Pseudonocardiaceae</taxon>
        <taxon>Pseudonocardia</taxon>
    </lineage>
</organism>
<dbReference type="Pfam" id="PF16868">
    <property type="entry name" value="NMT1_3"/>
    <property type="match status" value="1"/>
</dbReference>
<reference evidence="1 2" key="1">
    <citation type="submission" date="2020-04" db="EMBL/GenBank/DDBJ databases">
        <authorList>
            <person name="Klaysubun C."/>
            <person name="Duangmal K."/>
            <person name="Lipun K."/>
        </authorList>
    </citation>
    <scope>NUCLEOTIDE SEQUENCE [LARGE SCALE GENOMIC DNA]</scope>
    <source>
        <strain evidence="1 2">K10HN5</strain>
    </source>
</reference>
<dbReference type="InterPro" id="IPR006311">
    <property type="entry name" value="TAT_signal"/>
</dbReference>
<evidence type="ECO:0000313" key="2">
    <source>
        <dbReference type="Proteomes" id="UP000820669"/>
    </source>
</evidence>